<organism evidence="8 9">
    <name type="scientific">Cytospora paraplurivora</name>
    <dbReference type="NCBI Taxonomy" id="2898453"/>
    <lineage>
        <taxon>Eukaryota</taxon>
        <taxon>Fungi</taxon>
        <taxon>Dikarya</taxon>
        <taxon>Ascomycota</taxon>
        <taxon>Pezizomycotina</taxon>
        <taxon>Sordariomycetes</taxon>
        <taxon>Sordariomycetidae</taxon>
        <taxon>Diaporthales</taxon>
        <taxon>Cytosporaceae</taxon>
        <taxon>Cytospora</taxon>
    </lineage>
</organism>
<dbReference type="FunFam" id="3.40.50.300:FF:001039">
    <property type="entry name" value="ATP-dependent RNA helicase DDX60"/>
    <property type="match status" value="1"/>
</dbReference>
<proteinExistence type="predicted"/>
<evidence type="ECO:0000256" key="4">
    <source>
        <dbReference type="ARBA" id="ARBA00022840"/>
    </source>
</evidence>
<keyword evidence="3" id="KW-0347">Helicase</keyword>
<evidence type="ECO:0000256" key="1">
    <source>
        <dbReference type="ARBA" id="ARBA00022741"/>
    </source>
</evidence>
<dbReference type="InterPro" id="IPR014001">
    <property type="entry name" value="Helicase_ATP-bd"/>
</dbReference>
<reference evidence="8 9" key="1">
    <citation type="journal article" date="2023" name="PLoS ONE">
        <title>Cytospora paraplurivora sp. nov. isolated from orchards with fruit tree decline syndrome in Ontario, Canada.</title>
        <authorList>
            <person name="Ilyukhin E."/>
            <person name="Nguyen H.D.T."/>
            <person name="Castle A.J."/>
            <person name="Ellouze W."/>
        </authorList>
    </citation>
    <scope>NUCLEOTIDE SEQUENCE [LARGE SCALE GENOMIC DNA]</scope>
    <source>
        <strain evidence="8 9">FDS-564</strain>
    </source>
</reference>
<accession>A0AAN9UJJ3</accession>
<dbReference type="SMART" id="SM00487">
    <property type="entry name" value="DEXDc"/>
    <property type="match status" value="1"/>
</dbReference>
<comment type="caution">
    <text evidence="8">The sequence shown here is derived from an EMBL/GenBank/DDBJ whole genome shotgun (WGS) entry which is preliminary data.</text>
</comment>
<dbReference type="Pfam" id="PF26076">
    <property type="entry name" value="WHD_DDX60"/>
    <property type="match status" value="1"/>
</dbReference>
<evidence type="ECO:0000259" key="6">
    <source>
        <dbReference type="PROSITE" id="PS51192"/>
    </source>
</evidence>
<evidence type="ECO:0000259" key="7">
    <source>
        <dbReference type="PROSITE" id="PS51194"/>
    </source>
</evidence>
<dbReference type="InterPro" id="IPR011545">
    <property type="entry name" value="DEAD/DEAH_box_helicase_dom"/>
</dbReference>
<dbReference type="PANTHER" id="PTHR44533:SF4">
    <property type="entry name" value="DEAD_H RNA HELICASE, PUTATIVE-RELATED"/>
    <property type="match status" value="1"/>
</dbReference>
<feature type="compositionally biased region" description="Basic and acidic residues" evidence="5">
    <location>
        <begin position="863"/>
        <end position="872"/>
    </location>
</feature>
<sequence>MVQVPDQHSATTFLSDFSGACLGIITSLPPGLKWDLFDLLDGRLLRYVLGRNPRLPQSLTEEVQDFASKLVQLASRFSDGQISPFETTNASTRLSTSDDHQSDSTTRSMIPVYGVLSFTNSILDGYLKETWLAPTTVPEQETFPTIFRELSHWHNARVSIDMKRVTQPKTKRQLRTYYKLMAATIAYSASLTNASGKMINPEIIVVTEELGNQPVTNNGVAKGSNKPKQQLKPVKPVRQAGAKKGPKKGGKELAQEAAQALQEKKALAKTNDALLSWEQQRRSLEKEPDLTRRYLRAVKYLNGLSDSIKSTVGTDVSLYACTVLASMLALPGPHPARKEDISALIWSAVKDLSKPNLVSDSAARLLKSLDKTLRLPAEFRYGVPASAGRPEAFAGVYGSTGKTSDLSTASVEFQLQHCGPFLERSFDPAPDSRVPFNPDAWQRKVLDAIDDSKSLFVVAPTSAGKTFISFYAMKRVLQESNDGVLVYVAPTKALVNQIAAEIQARYSKRYDRDARSVWAIHTRDYRVNNPAGCQILVTVPHILQIMLLAPSNADNPRSWSRRVKRIIFDEVHCIGQADDGVIWEQLLLLAPCPIIALSATVGNPLEFKAWLEESERVKGNNLEMIIHPTRYSDLRKFLWQRPRDFVFNGLQPMERLPIPGLDDGSEVASRFYHIHPVATLINRNRGTIQDLSLEPRDCLMLWKSMAKNQTSDFTLDPGLKPGKALPDMVKKADVARYETVLKDALYAWMNNRNSPFEAVRRDLQPRCRVSPMSSTALKDQILPLLTDLRLQGALPAILFNYDRVNCEDFAFRLLEDLTQAEKSFQTSNPEWKRKMAGFEQWKKATEKTESLDKNGSKAKSKGKRDDDDVADDHLREDPSMWATFDPDAPLPQFSFADETKFSKSELNETIYSLRFKEINPQVIEALRRGIGIHHAGMNRKYRQTVEMLFRKGFLTVVFATGTLSLGLNMPCKTVVFFGDSVFLTALNYHQAAGRAGRRGFDLLGNVVFVGMSKERVFEIMSSKLPDLRGHFPLSTTLVLRTLSLLHHTNNSDYSVRAVQSLLSQTRLYLGGPADQMAIKHHLRFSIEYLRRQHILDRVGAPLNFAGLVGHLYFTEDAVFAFHSLLKEGYFHSLCTDFRRRPDAVLLKTVLVLSHIFCRISSRGFREGWREAVHNSPSVVFLPPLPDDALQILRQHNADTLEIFKNYVGTFVEQHLDERPDRCLPFTKFEVGAPEENLSGTSLVDVLADGHHLAPTRLRSPFDALSGFTDHSFSSIHELCSTVRSGVFLEESAIPFIPIYPDDTEGVAWNAYIYDFFKHGDMEALVRYNHIKRGDVWFHLKDFSLILATIVTSLSNFLDLDGGGDADLAMLDVQDANEAHQEKLDLMDSDDVLTAEEPEAHISESTGLNATRVGPAAHKKSKKAKIAESWEDDDSLDDDAEYKPQAASSTTESRAASQQPGSPGASASSAVPPAWEGDGEKDLLHVLRIFKMVQQVFDDKFRKIWT</sequence>
<dbReference type="SMART" id="SM00490">
    <property type="entry name" value="HELICc"/>
    <property type="match status" value="1"/>
</dbReference>
<dbReference type="SUPFAM" id="SSF52540">
    <property type="entry name" value="P-loop containing nucleoside triphosphate hydrolases"/>
    <property type="match status" value="1"/>
</dbReference>
<feature type="compositionally biased region" description="Acidic residues" evidence="5">
    <location>
        <begin position="1428"/>
        <end position="1439"/>
    </location>
</feature>
<dbReference type="Pfam" id="PF00271">
    <property type="entry name" value="Helicase_C"/>
    <property type="match status" value="1"/>
</dbReference>
<name>A0AAN9UJJ3_9PEZI</name>
<dbReference type="InterPro" id="IPR027417">
    <property type="entry name" value="P-loop_NTPase"/>
</dbReference>
<feature type="domain" description="Helicase C-terminal" evidence="7">
    <location>
        <begin position="897"/>
        <end position="1039"/>
    </location>
</feature>
<dbReference type="GO" id="GO:0004386">
    <property type="term" value="F:helicase activity"/>
    <property type="evidence" value="ECO:0007669"/>
    <property type="project" value="UniProtKB-KW"/>
</dbReference>
<dbReference type="Pfam" id="PF00270">
    <property type="entry name" value="DEAD"/>
    <property type="match status" value="1"/>
</dbReference>
<feature type="region of interest" description="Disordered" evidence="5">
    <location>
        <begin position="216"/>
        <end position="253"/>
    </location>
</feature>
<evidence type="ECO:0000256" key="5">
    <source>
        <dbReference type="SAM" id="MobiDB-lite"/>
    </source>
</evidence>
<feature type="region of interest" description="Disordered" evidence="5">
    <location>
        <begin position="844"/>
        <end position="872"/>
    </location>
</feature>
<keyword evidence="9" id="KW-1185">Reference proteome</keyword>
<dbReference type="EMBL" id="JAJSPL020000003">
    <property type="protein sequence ID" value="KAK7748141.1"/>
    <property type="molecule type" value="Genomic_DNA"/>
</dbReference>
<evidence type="ECO:0008006" key="10">
    <source>
        <dbReference type="Google" id="ProtNLM"/>
    </source>
</evidence>
<dbReference type="PROSITE" id="PS51192">
    <property type="entry name" value="HELICASE_ATP_BIND_1"/>
    <property type="match status" value="1"/>
</dbReference>
<dbReference type="Proteomes" id="UP001320245">
    <property type="component" value="Unassembled WGS sequence"/>
</dbReference>
<dbReference type="GO" id="GO:0005737">
    <property type="term" value="C:cytoplasm"/>
    <property type="evidence" value="ECO:0007669"/>
    <property type="project" value="TreeGrafter"/>
</dbReference>
<dbReference type="PANTHER" id="PTHR44533">
    <property type="entry name" value="DEAD/H RNA HELICASE, PUTATIVE-RELATED"/>
    <property type="match status" value="1"/>
</dbReference>
<gene>
    <name evidence="8" type="ORF">SLS53_001395</name>
</gene>
<keyword evidence="4" id="KW-0067">ATP-binding</keyword>
<keyword evidence="1" id="KW-0547">Nucleotide-binding</keyword>
<feature type="compositionally biased region" description="Low complexity" evidence="5">
    <location>
        <begin position="1444"/>
        <end position="1473"/>
    </location>
</feature>
<dbReference type="GO" id="GO:0005524">
    <property type="term" value="F:ATP binding"/>
    <property type="evidence" value="ECO:0007669"/>
    <property type="project" value="UniProtKB-KW"/>
</dbReference>
<dbReference type="InterPro" id="IPR052431">
    <property type="entry name" value="SKI2_subfamily_helicases"/>
</dbReference>
<dbReference type="GO" id="GO:0016787">
    <property type="term" value="F:hydrolase activity"/>
    <property type="evidence" value="ECO:0007669"/>
    <property type="project" value="UniProtKB-KW"/>
</dbReference>
<feature type="compositionally biased region" description="Basic and acidic residues" evidence="5">
    <location>
        <begin position="844"/>
        <end position="855"/>
    </location>
</feature>
<dbReference type="PROSITE" id="PS51194">
    <property type="entry name" value="HELICASE_CTER"/>
    <property type="match status" value="1"/>
</dbReference>
<dbReference type="InterPro" id="IPR001650">
    <property type="entry name" value="Helicase_C-like"/>
</dbReference>
<protein>
    <recommendedName>
        <fullName evidence="10">DEAD/DEAH box helicase</fullName>
    </recommendedName>
</protein>
<dbReference type="Gene3D" id="3.40.50.300">
    <property type="entry name" value="P-loop containing nucleotide triphosphate hydrolases"/>
    <property type="match status" value="2"/>
</dbReference>
<feature type="region of interest" description="Disordered" evidence="5">
    <location>
        <begin position="1398"/>
        <end position="1476"/>
    </location>
</feature>
<feature type="domain" description="Helicase ATP-binding" evidence="6">
    <location>
        <begin position="446"/>
        <end position="619"/>
    </location>
</feature>
<dbReference type="GO" id="GO:0003676">
    <property type="term" value="F:nucleic acid binding"/>
    <property type="evidence" value="ECO:0007669"/>
    <property type="project" value="InterPro"/>
</dbReference>
<evidence type="ECO:0000313" key="8">
    <source>
        <dbReference type="EMBL" id="KAK7748141.1"/>
    </source>
</evidence>
<feature type="compositionally biased region" description="Low complexity" evidence="5">
    <location>
        <begin position="226"/>
        <end position="243"/>
    </location>
</feature>
<evidence type="ECO:0000256" key="3">
    <source>
        <dbReference type="ARBA" id="ARBA00022806"/>
    </source>
</evidence>
<evidence type="ECO:0000313" key="9">
    <source>
        <dbReference type="Proteomes" id="UP001320245"/>
    </source>
</evidence>
<keyword evidence="2" id="KW-0378">Hydrolase</keyword>
<evidence type="ECO:0000256" key="2">
    <source>
        <dbReference type="ARBA" id="ARBA00022801"/>
    </source>
</evidence>
<dbReference type="InterPro" id="IPR059032">
    <property type="entry name" value="WHD_DDX60"/>
</dbReference>